<comment type="caution">
    <text evidence="7">The sequence shown here is derived from an EMBL/GenBank/DDBJ whole genome shotgun (WGS) entry which is preliminary data.</text>
</comment>
<sequence length="162" mass="18511">MIQLGGSSVSHELTGNRFLRSDKEKNKEEDEAAADDEERIVNKLRGALGLYNPKLKTSTFDTMIADDVIKAEVFAKWDKFDVPLKTITRSMNPSRNKRFQSIYNEYVIRRRIMKKQITPDGVRAELKATFEYMLADTATKKEADEIVENLIKAALQGIKNKP</sequence>
<evidence type="ECO:0000256" key="1">
    <source>
        <dbReference type="ARBA" id="ARBA00004613"/>
    </source>
</evidence>
<comment type="subcellular location">
    <subcellularLocation>
        <location evidence="1 5">Secreted</location>
    </subcellularLocation>
</comment>
<dbReference type="GO" id="GO:0005576">
    <property type="term" value="C:extracellular region"/>
    <property type="evidence" value="ECO:0007669"/>
    <property type="project" value="UniProtKB-SubCell"/>
</dbReference>
<evidence type="ECO:0000313" key="8">
    <source>
        <dbReference type="Proteomes" id="UP000693981"/>
    </source>
</evidence>
<dbReference type="Pfam" id="PF16810">
    <property type="entry name" value="RXLR"/>
    <property type="match status" value="1"/>
</dbReference>
<dbReference type="InterPro" id="IPR031825">
    <property type="entry name" value="RXLR"/>
</dbReference>
<feature type="compositionally biased region" description="Basic and acidic residues" evidence="6">
    <location>
        <begin position="19"/>
        <end position="28"/>
    </location>
</feature>
<comment type="domain">
    <text evidence="5">The RxLR-dEER motif acts to carry the protein into the host cell cytoplasm through binding to cell surface phosphatidylinositol-3-phosphate.</text>
</comment>
<keyword evidence="8" id="KW-1185">Reference proteome</keyword>
<feature type="region of interest" description="Disordered" evidence="6">
    <location>
        <begin position="15"/>
        <end position="34"/>
    </location>
</feature>
<name>A0A8T1VX85_9STRA</name>
<dbReference type="AlphaFoldDB" id="A0A8T1VX85"/>
<proteinExistence type="inferred from homology"/>
<reference evidence="7" key="1">
    <citation type="submission" date="2021-02" db="EMBL/GenBank/DDBJ databases">
        <authorList>
            <person name="Palmer J.M."/>
        </authorList>
    </citation>
    <scope>NUCLEOTIDE SEQUENCE</scope>
    <source>
        <strain evidence="7">SCRP23</strain>
    </source>
</reference>
<comment type="similarity">
    <text evidence="2 5">Belongs to the RxLR effector family.</text>
</comment>
<evidence type="ECO:0000313" key="7">
    <source>
        <dbReference type="EMBL" id="KAG7384174.1"/>
    </source>
</evidence>
<keyword evidence="4" id="KW-0732">Signal</keyword>
<evidence type="ECO:0000256" key="4">
    <source>
        <dbReference type="ARBA" id="ARBA00022729"/>
    </source>
</evidence>
<keyword evidence="3 5" id="KW-0964">Secreted</keyword>
<comment type="function">
    <text evidence="5">Effector that suppresses plant defense responses during pathogen infection.</text>
</comment>
<organism evidence="7 8">
    <name type="scientific">Phytophthora boehmeriae</name>
    <dbReference type="NCBI Taxonomy" id="109152"/>
    <lineage>
        <taxon>Eukaryota</taxon>
        <taxon>Sar</taxon>
        <taxon>Stramenopiles</taxon>
        <taxon>Oomycota</taxon>
        <taxon>Peronosporomycetes</taxon>
        <taxon>Peronosporales</taxon>
        <taxon>Peronosporaceae</taxon>
        <taxon>Phytophthora</taxon>
    </lineage>
</organism>
<protein>
    <recommendedName>
        <fullName evidence="5">RxLR effector protein</fullName>
    </recommendedName>
</protein>
<evidence type="ECO:0000256" key="2">
    <source>
        <dbReference type="ARBA" id="ARBA00010400"/>
    </source>
</evidence>
<accession>A0A8T1VX85</accession>
<evidence type="ECO:0000256" key="5">
    <source>
        <dbReference type="RuleBase" id="RU367124"/>
    </source>
</evidence>
<gene>
    <name evidence="7" type="ORF">PHYBOEH_009631</name>
</gene>
<dbReference type="Proteomes" id="UP000693981">
    <property type="component" value="Unassembled WGS sequence"/>
</dbReference>
<evidence type="ECO:0000256" key="6">
    <source>
        <dbReference type="SAM" id="MobiDB-lite"/>
    </source>
</evidence>
<evidence type="ECO:0000256" key="3">
    <source>
        <dbReference type="ARBA" id="ARBA00022525"/>
    </source>
</evidence>
<dbReference type="EMBL" id="JAGDFL010000610">
    <property type="protein sequence ID" value="KAG7384174.1"/>
    <property type="molecule type" value="Genomic_DNA"/>
</dbReference>